<dbReference type="RefSeq" id="WP_081191651.1">
    <property type="nucleotide sequence ID" value="NZ_MWIH01000005.1"/>
</dbReference>
<evidence type="ECO:0000313" key="3">
    <source>
        <dbReference type="Proteomes" id="UP000192591"/>
    </source>
</evidence>
<dbReference type="AlphaFoldDB" id="A0A1V9A692"/>
<evidence type="ECO:0000256" key="1">
    <source>
        <dbReference type="SAM" id="MobiDB-lite"/>
    </source>
</evidence>
<organism evidence="2 3">
    <name type="scientific">Saccharomonospora piscinae</name>
    <dbReference type="NCBI Taxonomy" id="687388"/>
    <lineage>
        <taxon>Bacteria</taxon>
        <taxon>Bacillati</taxon>
        <taxon>Actinomycetota</taxon>
        <taxon>Actinomycetes</taxon>
        <taxon>Pseudonocardiales</taxon>
        <taxon>Pseudonocardiaceae</taxon>
        <taxon>Saccharomonospora</taxon>
    </lineage>
</organism>
<proteinExistence type="predicted"/>
<dbReference type="EMBL" id="MWIH01000005">
    <property type="protein sequence ID" value="OQO92611.1"/>
    <property type="molecule type" value="Genomic_DNA"/>
</dbReference>
<accession>A0A1V9A692</accession>
<dbReference type="Proteomes" id="UP000192591">
    <property type="component" value="Unassembled WGS sequence"/>
</dbReference>
<keyword evidence="3" id="KW-1185">Reference proteome</keyword>
<protein>
    <submittedName>
        <fullName evidence="2">Uncharacterized protein</fullName>
    </submittedName>
</protein>
<comment type="caution">
    <text evidence="2">The sequence shown here is derived from an EMBL/GenBank/DDBJ whole genome shotgun (WGS) entry which is preliminary data.</text>
</comment>
<feature type="region of interest" description="Disordered" evidence="1">
    <location>
        <begin position="172"/>
        <end position="193"/>
    </location>
</feature>
<reference evidence="2 3" key="1">
    <citation type="submission" date="2017-02" db="EMBL/GenBank/DDBJ databases">
        <title>Draft genome of Saccharomonospora sp. 154.</title>
        <authorList>
            <person name="Alonso-Carmona G.S."/>
            <person name="De La Haba R."/>
            <person name="Vera-Gargallo B."/>
            <person name="Sandoval-Trujillo A.H."/>
            <person name="Ramirez-Duran N."/>
            <person name="Ventosa A."/>
        </authorList>
    </citation>
    <scope>NUCLEOTIDE SEQUENCE [LARGE SCALE GENOMIC DNA]</scope>
    <source>
        <strain evidence="2 3">LRS4.154</strain>
    </source>
</reference>
<gene>
    <name evidence="2" type="ORF">B1813_10595</name>
</gene>
<dbReference type="STRING" id="1962155.B1813_10595"/>
<evidence type="ECO:0000313" key="2">
    <source>
        <dbReference type="EMBL" id="OQO92611.1"/>
    </source>
</evidence>
<sequence length="431" mass="44909">MKDDIELPAHRELPPHVRDRMLVAVREGMDATPTRSVRTPLAIAAAAAVLVGGVAMVLGTGEDAPARLGPAAGTGDLDRCWDAVETSGRTAEYPGRAEWQVVATQSLHLTSLTTVRAAEKTVFCETSATSVAVSAPAVPGDPPVNGAMVTPNGTVIGFASDEVDAVTVDAESLDSGDPTRSHLVQGQGRHPSETEVHDGVFVTELAHHDVTGRDFTATLIREPAESGEDRTLDEVVLAVPDPLVYEVDRPVEGGAGAGEDQRALDDCLAGPGGDAGGAVVDAGTWRAGAVLDERLAASASGSKTRDGYDLSYRVAVNDHATAVCMAEPVWRFSAHPTRDELVSADQPLAVITSENHFPGLSLAGVADGDIARLELRYQDDTAEVAVQDGTFAAFLDSSGDEPVDTADVTVTAYDAQGVVLHDGTLPETPKK</sequence>
<name>A0A1V9A692_SACPI</name>